<evidence type="ECO:0000313" key="2">
    <source>
        <dbReference type="EMBL" id="VDO24374.1"/>
    </source>
</evidence>
<dbReference type="EMBL" id="UZAF01016268">
    <property type="protein sequence ID" value="VDO24374.1"/>
    <property type="molecule type" value="Genomic_DNA"/>
</dbReference>
<dbReference type="WBParaSite" id="HPLM_0000494301-mRNA-1">
    <property type="protein sequence ID" value="HPLM_0000494301-mRNA-1"/>
    <property type="gene ID" value="HPLM_0000494301"/>
</dbReference>
<dbReference type="Proteomes" id="UP000268014">
    <property type="component" value="Unassembled WGS sequence"/>
</dbReference>
<proteinExistence type="predicted"/>
<dbReference type="AlphaFoldDB" id="A0A0N4W4V4"/>
<dbReference type="OrthoDB" id="5877538at2759"/>
<organism evidence="4">
    <name type="scientific">Haemonchus placei</name>
    <name type="common">Barber's pole worm</name>
    <dbReference type="NCBI Taxonomy" id="6290"/>
    <lineage>
        <taxon>Eukaryota</taxon>
        <taxon>Metazoa</taxon>
        <taxon>Ecdysozoa</taxon>
        <taxon>Nematoda</taxon>
        <taxon>Chromadorea</taxon>
        <taxon>Rhabditida</taxon>
        <taxon>Rhabditina</taxon>
        <taxon>Rhabditomorpha</taxon>
        <taxon>Strongyloidea</taxon>
        <taxon>Trichostrongylidae</taxon>
        <taxon>Haemonchus</taxon>
    </lineage>
</organism>
<feature type="region of interest" description="Disordered" evidence="1">
    <location>
        <begin position="206"/>
        <end position="231"/>
    </location>
</feature>
<gene>
    <name evidence="2" type="ORF">HPLM_LOCUS4935</name>
</gene>
<reference evidence="2 3" key="2">
    <citation type="submission" date="2018-11" db="EMBL/GenBank/DDBJ databases">
        <authorList>
            <consortium name="Pathogen Informatics"/>
        </authorList>
    </citation>
    <scope>NUCLEOTIDE SEQUENCE [LARGE SCALE GENOMIC DNA]</scope>
    <source>
        <strain evidence="2 3">MHpl1</strain>
    </source>
</reference>
<evidence type="ECO:0000313" key="4">
    <source>
        <dbReference type="WBParaSite" id="HPLM_0000494301-mRNA-1"/>
    </source>
</evidence>
<keyword evidence="3" id="KW-1185">Reference proteome</keyword>
<name>A0A0N4W4V4_HAEPC</name>
<evidence type="ECO:0000256" key="1">
    <source>
        <dbReference type="SAM" id="MobiDB-lite"/>
    </source>
</evidence>
<reference evidence="4" key="1">
    <citation type="submission" date="2017-02" db="UniProtKB">
        <authorList>
            <consortium name="WormBaseParasite"/>
        </authorList>
    </citation>
    <scope>IDENTIFICATION</scope>
</reference>
<protein>
    <submittedName>
        <fullName evidence="2 4">Uncharacterized protein</fullName>
    </submittedName>
</protein>
<sequence length="231" mass="25726">MSPDFLKELSEYLYGLIIGKYEVRQQQHNQGNSPSNNEVVLDYEDETRAIDARIGDLNLLTANESPQAAQREQQTPFSRTLPKIAQQRPVSVSHPRTRILFMAQPVPTQSEAVQIPAKETVTDCRRDADVSADKFWGCVLVISKPLGYATKAGTGYAACGTEKNNMDAARSAHTSLYGHDYITECLDGAAQRNACITQRHYNQPKTKCSARDQSAEIEPNAKNLPKNSRRK</sequence>
<accession>A0A0N4W4V4</accession>
<evidence type="ECO:0000313" key="3">
    <source>
        <dbReference type="Proteomes" id="UP000268014"/>
    </source>
</evidence>